<dbReference type="RefSeq" id="XP_017781289.1">
    <property type="nucleotide sequence ID" value="XM_017925800.1"/>
</dbReference>
<evidence type="ECO:0000313" key="3">
    <source>
        <dbReference type="RefSeq" id="XP_017781289.1"/>
    </source>
</evidence>
<dbReference type="Gene3D" id="4.10.280.10">
    <property type="entry name" value="Helix-loop-helix DNA-binding domain"/>
    <property type="match status" value="1"/>
</dbReference>
<dbReference type="InterPro" id="IPR011598">
    <property type="entry name" value="bHLH_dom"/>
</dbReference>
<gene>
    <name evidence="3" type="primary">LOC108566084</name>
</gene>
<dbReference type="Proteomes" id="UP000695000">
    <property type="component" value="Unplaced"/>
</dbReference>
<reference evidence="3" key="1">
    <citation type="submission" date="2025-08" db="UniProtKB">
        <authorList>
            <consortium name="RefSeq"/>
        </authorList>
    </citation>
    <scope>IDENTIFICATION</scope>
    <source>
        <tissue evidence="3">Whole Larva</tissue>
    </source>
</reference>
<dbReference type="SMART" id="SM00353">
    <property type="entry name" value="HLH"/>
    <property type="match status" value="1"/>
</dbReference>
<dbReference type="InterPro" id="IPR032660">
    <property type="entry name" value="ATOH8_bHLH"/>
</dbReference>
<evidence type="ECO:0000259" key="1">
    <source>
        <dbReference type="PROSITE" id="PS50888"/>
    </source>
</evidence>
<dbReference type="GeneID" id="108566084"/>
<accession>A0ABM1N389</accession>
<dbReference type="PANTHER" id="PTHR19290">
    <property type="entry name" value="BASIC HELIX-LOOP-HELIX PROTEIN NEUROGENIN-RELATED"/>
    <property type="match status" value="1"/>
</dbReference>
<proteinExistence type="predicted"/>
<dbReference type="PROSITE" id="PS50888">
    <property type="entry name" value="BHLH"/>
    <property type="match status" value="1"/>
</dbReference>
<dbReference type="InterPro" id="IPR036638">
    <property type="entry name" value="HLH_DNA-bd_sf"/>
</dbReference>
<dbReference type="CDD" id="cd11421">
    <property type="entry name" value="bHLH_TS_ATOH8"/>
    <property type="match status" value="1"/>
</dbReference>
<evidence type="ECO:0000313" key="2">
    <source>
        <dbReference type="Proteomes" id="UP000695000"/>
    </source>
</evidence>
<protein>
    <submittedName>
        <fullName evidence="3">Protein atonal homolog 8</fullName>
    </submittedName>
</protein>
<dbReference type="PANTHER" id="PTHR19290:SF102">
    <property type="entry name" value="TRANSCRIPTION FACTOR ATOH8"/>
    <property type="match status" value="1"/>
</dbReference>
<organism evidence="2 3">
    <name type="scientific">Nicrophorus vespilloides</name>
    <name type="common">Boreal carrion beetle</name>
    <dbReference type="NCBI Taxonomy" id="110193"/>
    <lineage>
        <taxon>Eukaryota</taxon>
        <taxon>Metazoa</taxon>
        <taxon>Ecdysozoa</taxon>
        <taxon>Arthropoda</taxon>
        <taxon>Hexapoda</taxon>
        <taxon>Insecta</taxon>
        <taxon>Pterygota</taxon>
        <taxon>Neoptera</taxon>
        <taxon>Endopterygota</taxon>
        <taxon>Coleoptera</taxon>
        <taxon>Polyphaga</taxon>
        <taxon>Staphyliniformia</taxon>
        <taxon>Silphidae</taxon>
        <taxon>Nicrophorinae</taxon>
        <taxon>Nicrophorus</taxon>
    </lineage>
</organism>
<name>A0ABM1N389_NICVS</name>
<dbReference type="InterPro" id="IPR050359">
    <property type="entry name" value="bHLH_transcription_factors"/>
</dbReference>
<dbReference type="SUPFAM" id="SSF47459">
    <property type="entry name" value="HLH, helix-loop-helix DNA-binding domain"/>
    <property type="match status" value="1"/>
</dbReference>
<dbReference type="Pfam" id="PF00010">
    <property type="entry name" value="HLH"/>
    <property type="match status" value="1"/>
</dbReference>
<keyword evidence="2" id="KW-1185">Reference proteome</keyword>
<sequence length="261" mass="29559">MTNGNLRSIFIKGKGMERTTPTPDMYIMSSSPHSPTDSSEDSVEVKVEAILARSKRKSNEPRKISECGPLKKRICLRNSEEDAATVVTPFRPWNTQPAVHQYFRPPSPMPQPVDLKKVPCEPSPSVSLEDAQPRVPIHPDPMDAVQEMENVLSTSMDNFPKLRKEQRNYKNMTRERRIEANARERTRVHTISAAFDTLRRSVPAYSHSQKLSKLSVLRIACSYIESLANILDDSPETSTSIQAVTNTIQREGKIRKKKDDD</sequence>
<feature type="domain" description="BHLH" evidence="1">
    <location>
        <begin position="175"/>
        <end position="227"/>
    </location>
</feature>